<organism evidence="2 3">
    <name type="scientific">Thalassococcus arenae</name>
    <dbReference type="NCBI Taxonomy" id="2851652"/>
    <lineage>
        <taxon>Bacteria</taxon>
        <taxon>Pseudomonadati</taxon>
        <taxon>Pseudomonadota</taxon>
        <taxon>Alphaproteobacteria</taxon>
        <taxon>Rhodobacterales</taxon>
        <taxon>Roseobacteraceae</taxon>
        <taxon>Thalassococcus</taxon>
    </lineage>
</organism>
<gene>
    <name evidence="2" type="ORF">KUH32_04240</name>
</gene>
<proteinExistence type="predicted"/>
<reference evidence="2" key="1">
    <citation type="submission" date="2021-06" db="EMBL/GenBank/DDBJ databases">
        <title>Thalassococcus sp. CAU 1522 isolated from sea sand, Republic of Korea.</title>
        <authorList>
            <person name="Kim W."/>
        </authorList>
    </citation>
    <scope>NUCLEOTIDE SEQUENCE</scope>
    <source>
        <strain evidence="2">CAU 1522</strain>
    </source>
</reference>
<protein>
    <submittedName>
        <fullName evidence="2">Uncharacterized protein</fullName>
    </submittedName>
</protein>
<evidence type="ECO:0000313" key="3">
    <source>
        <dbReference type="Proteomes" id="UP001166293"/>
    </source>
</evidence>
<dbReference type="EMBL" id="JAHRWL010000001">
    <property type="protein sequence ID" value="MBV2358975.1"/>
    <property type="molecule type" value="Genomic_DNA"/>
</dbReference>
<comment type="caution">
    <text evidence="2">The sequence shown here is derived from an EMBL/GenBank/DDBJ whole genome shotgun (WGS) entry which is preliminary data.</text>
</comment>
<dbReference type="RefSeq" id="WP_217776816.1">
    <property type="nucleotide sequence ID" value="NZ_JAHRWL010000001.1"/>
</dbReference>
<feature type="compositionally biased region" description="Polar residues" evidence="1">
    <location>
        <begin position="1"/>
        <end position="10"/>
    </location>
</feature>
<keyword evidence="3" id="KW-1185">Reference proteome</keyword>
<name>A0ABS6N4P2_9RHOB</name>
<evidence type="ECO:0000313" key="2">
    <source>
        <dbReference type="EMBL" id="MBV2358975.1"/>
    </source>
</evidence>
<evidence type="ECO:0000256" key="1">
    <source>
        <dbReference type="SAM" id="MobiDB-lite"/>
    </source>
</evidence>
<dbReference type="Proteomes" id="UP001166293">
    <property type="component" value="Unassembled WGS sequence"/>
</dbReference>
<feature type="region of interest" description="Disordered" evidence="1">
    <location>
        <begin position="1"/>
        <end position="23"/>
    </location>
</feature>
<sequence>MAGTRTQSLPSPYEPLLDTDPRMPDLTRQGMVKLRLDVPPMFYAGTVPGEEMAAASSGGDDTPPRAVLNRHLVSTVAYTRDASGKASFFSALFKAEAKATQVGVIQEAKTFAVVQTEDGRDVEMGIAVRLQVEASRFSSDVQVSIPNIAAEAQLGLSRAEMEISVRGFAGPLGNLLPVPKAVDLTSYADYIESFRRIQEHVFSDTGRDHYSPVALGLHHLAGAPAG</sequence>
<accession>A0ABS6N4P2</accession>